<sequence>MARRRLIIHGSQEELDMFEPIYNTRLRLQHGASSSRFQLPDPPPNVESENEDDDEGTVSNVQSVDREGNGAAVETACIWRRSGDEENHDSLTDEPHSTTLTEERVGSANNGSTGLEGDGSEIPASASPEAPDLDTDTDNSDSDESDSDS</sequence>
<accession>A0A8T0H672</accession>
<feature type="compositionally biased region" description="Basic and acidic residues" evidence="1">
    <location>
        <begin position="81"/>
        <end position="105"/>
    </location>
</feature>
<reference evidence="3" key="1">
    <citation type="submission" date="2020-06" db="EMBL/GenBank/DDBJ databases">
        <title>WGS assembly of Ceratodon purpureus strain R40.</title>
        <authorList>
            <person name="Carey S.B."/>
            <person name="Jenkins J."/>
            <person name="Shu S."/>
            <person name="Lovell J.T."/>
            <person name="Sreedasyam A."/>
            <person name="Maumus F."/>
            <person name="Tiley G.P."/>
            <person name="Fernandez-Pozo N."/>
            <person name="Barry K."/>
            <person name="Chen C."/>
            <person name="Wang M."/>
            <person name="Lipzen A."/>
            <person name="Daum C."/>
            <person name="Saski C.A."/>
            <person name="Payton A.C."/>
            <person name="Mcbreen J.C."/>
            <person name="Conrad R.E."/>
            <person name="Kollar L.M."/>
            <person name="Olsson S."/>
            <person name="Huttunen S."/>
            <person name="Landis J.B."/>
            <person name="Wickett N.J."/>
            <person name="Johnson M.G."/>
            <person name="Rensing S.A."/>
            <person name="Grimwood J."/>
            <person name="Schmutz J."/>
            <person name="Mcdaniel S.F."/>
        </authorList>
    </citation>
    <scope>NUCLEOTIDE SEQUENCE</scope>
    <source>
        <strain evidence="3">R40</strain>
    </source>
</reference>
<comment type="caution">
    <text evidence="3">The sequence shown here is derived from an EMBL/GenBank/DDBJ whole genome shotgun (WGS) entry which is preliminary data.</text>
</comment>
<evidence type="ECO:0000313" key="4">
    <source>
        <dbReference type="Proteomes" id="UP000822688"/>
    </source>
</evidence>
<evidence type="ECO:0000313" key="3">
    <source>
        <dbReference type="EMBL" id="KAG0565884.1"/>
    </source>
</evidence>
<dbReference type="AlphaFoldDB" id="A0A8T0H672"/>
<name>A0A8T0H672_CERPU</name>
<feature type="compositionally biased region" description="Acidic residues" evidence="1">
    <location>
        <begin position="131"/>
        <end position="149"/>
    </location>
</feature>
<feature type="region of interest" description="Disordered" evidence="1">
    <location>
        <begin position="32"/>
        <end position="149"/>
    </location>
</feature>
<evidence type="ECO:0000256" key="1">
    <source>
        <dbReference type="SAM" id="MobiDB-lite"/>
    </source>
</evidence>
<keyword evidence="4" id="KW-1185">Reference proteome</keyword>
<proteinExistence type="predicted"/>
<dbReference type="EMBL" id="CM026428">
    <property type="protein sequence ID" value="KAG0565884.1"/>
    <property type="molecule type" value="Genomic_DNA"/>
</dbReference>
<organism evidence="3 4">
    <name type="scientific">Ceratodon purpureus</name>
    <name type="common">Fire moss</name>
    <name type="synonym">Dicranum purpureum</name>
    <dbReference type="NCBI Taxonomy" id="3225"/>
    <lineage>
        <taxon>Eukaryota</taxon>
        <taxon>Viridiplantae</taxon>
        <taxon>Streptophyta</taxon>
        <taxon>Embryophyta</taxon>
        <taxon>Bryophyta</taxon>
        <taxon>Bryophytina</taxon>
        <taxon>Bryopsida</taxon>
        <taxon>Dicranidae</taxon>
        <taxon>Pseudoditrichales</taxon>
        <taxon>Ditrichaceae</taxon>
        <taxon>Ceratodon</taxon>
    </lineage>
</organism>
<dbReference type="Proteomes" id="UP000822688">
    <property type="component" value="Chromosome 7"/>
</dbReference>
<protein>
    <submittedName>
        <fullName evidence="3">Uncharacterized protein</fullName>
    </submittedName>
</protein>
<gene>
    <name evidence="2" type="ORF">KC19_7G019600</name>
    <name evidence="3" type="ORF">KC19_7G020800</name>
</gene>
<evidence type="ECO:0000313" key="2">
    <source>
        <dbReference type="EMBL" id="KAG0565872.1"/>
    </source>
</evidence>
<dbReference type="EMBL" id="CM026428">
    <property type="protein sequence ID" value="KAG0565872.1"/>
    <property type="molecule type" value="Genomic_DNA"/>
</dbReference>